<sequence>MLNTNADERINNRRGQQSTSRYFTMLMAVVYVGLGTFLIAAPPGVFHLTPTTRRIVGGLFILYGLIRFVRAFRQHFRKRHDAF</sequence>
<dbReference type="EMBL" id="QHKM01000007">
    <property type="protein sequence ID" value="RAK64122.1"/>
    <property type="molecule type" value="Genomic_DNA"/>
</dbReference>
<feature type="transmembrane region" description="Helical" evidence="1">
    <location>
        <begin position="52"/>
        <end position="69"/>
    </location>
</feature>
<keyword evidence="1" id="KW-0472">Membrane</keyword>
<keyword evidence="1" id="KW-0812">Transmembrane</keyword>
<reference evidence="3" key="1">
    <citation type="submission" date="2018-05" db="EMBL/GenBank/DDBJ databases">
        <authorList>
            <person name="Nie L."/>
        </authorList>
    </citation>
    <scope>NUCLEOTIDE SEQUENCE [LARGE SCALE GENOMIC DNA]</scope>
    <source>
        <strain evidence="3">NL</strain>
    </source>
</reference>
<keyword evidence="1" id="KW-1133">Transmembrane helix</keyword>
<feature type="transmembrane region" description="Helical" evidence="1">
    <location>
        <begin position="21"/>
        <end position="40"/>
    </location>
</feature>
<protein>
    <submittedName>
        <fullName evidence="2">Uncharacterized protein</fullName>
    </submittedName>
</protein>
<comment type="caution">
    <text evidence="2">The sequence shown here is derived from an EMBL/GenBank/DDBJ whole genome shotgun (WGS) entry which is preliminary data.</text>
</comment>
<accession>A0A328B9X8</accession>
<proteinExistence type="predicted"/>
<name>A0A328B9X8_9BACT</name>
<evidence type="ECO:0000256" key="1">
    <source>
        <dbReference type="SAM" id="Phobius"/>
    </source>
</evidence>
<organism evidence="2 3">
    <name type="scientific">Hymenobacter edaphi</name>
    <dbReference type="NCBI Taxonomy" id="2211146"/>
    <lineage>
        <taxon>Bacteria</taxon>
        <taxon>Pseudomonadati</taxon>
        <taxon>Bacteroidota</taxon>
        <taxon>Cytophagia</taxon>
        <taxon>Cytophagales</taxon>
        <taxon>Hymenobacteraceae</taxon>
        <taxon>Hymenobacter</taxon>
    </lineage>
</organism>
<evidence type="ECO:0000313" key="3">
    <source>
        <dbReference type="Proteomes" id="UP000248553"/>
    </source>
</evidence>
<evidence type="ECO:0000313" key="2">
    <source>
        <dbReference type="EMBL" id="RAK64122.1"/>
    </source>
</evidence>
<dbReference type="Proteomes" id="UP000248553">
    <property type="component" value="Unassembled WGS sequence"/>
</dbReference>
<dbReference type="RefSeq" id="WP_111479843.1">
    <property type="nucleotide sequence ID" value="NZ_QHKM01000007.1"/>
</dbReference>
<dbReference type="AlphaFoldDB" id="A0A328B9X8"/>
<dbReference type="OrthoDB" id="853311at2"/>
<keyword evidence="3" id="KW-1185">Reference proteome</keyword>
<gene>
    <name evidence="2" type="ORF">DLM85_19480</name>
</gene>